<dbReference type="InterPro" id="IPR016195">
    <property type="entry name" value="Pol/histidinol_Pase-like"/>
</dbReference>
<dbReference type="Pfam" id="PF12228">
    <property type="entry name" value="DUF3604"/>
    <property type="match status" value="1"/>
</dbReference>
<reference evidence="1 2" key="1">
    <citation type="submission" date="2020-01" db="EMBL/GenBank/DDBJ databases">
        <title>Ponticoccus aerotolerans gen. nov., sp. nov., an anaerobic bacterium and proposal of Ponticoccusceae fam. nov., Ponticoccusles ord. nov. and Ponticoccuse classis nov. in the phylum Kiritimatiellaeota.</title>
        <authorList>
            <person name="Zhou L.Y."/>
            <person name="Du Z.J."/>
        </authorList>
    </citation>
    <scope>NUCLEOTIDE SEQUENCE [LARGE SCALE GENOMIC DNA]</scope>
    <source>
        <strain evidence="1 2">S-5007</strain>
    </source>
</reference>
<keyword evidence="2" id="KW-1185">Reference proteome</keyword>
<dbReference type="SUPFAM" id="SSF89550">
    <property type="entry name" value="PHP domain-like"/>
    <property type="match status" value="1"/>
</dbReference>
<dbReference type="AlphaFoldDB" id="A0A6P1M2E0"/>
<accession>A0A6P1M2E0</accession>
<protein>
    <submittedName>
        <fullName evidence="1">DUF3604 domain-containing protein</fullName>
    </submittedName>
</protein>
<dbReference type="RefSeq" id="WP_160626031.1">
    <property type="nucleotide sequence ID" value="NZ_CP047593.1"/>
</dbReference>
<gene>
    <name evidence="1" type="ORF">GT409_00540</name>
</gene>
<proteinExistence type="predicted"/>
<evidence type="ECO:0000313" key="2">
    <source>
        <dbReference type="Proteomes" id="UP000464954"/>
    </source>
</evidence>
<evidence type="ECO:0000313" key="1">
    <source>
        <dbReference type="EMBL" id="QHI67997.1"/>
    </source>
</evidence>
<dbReference type="InterPro" id="IPR022028">
    <property type="entry name" value="DUF3604"/>
</dbReference>
<dbReference type="KEGG" id="taer:GT409_00540"/>
<sequence>MKTGLMVLCCIGLMLECVGGVSLDELQAEYAEKGHLEAYLMLTRGQGVGTAEIHCSEKILTPGCAVDWVEVVYAAPKGGIAPGGSVTLAVPPGPSQTTIQFDDSGKPAWLQVKAAVPVQVEKKNPAFEIQEACLARESNVKVILPEGLPGGSKLSFVWHDVVLDQHARRWNGDSWRFPVMVDHDGDGWAEHLPEMASLPKTAGPAKYLLVRAASMAVVGEPVRLTVSAFDEQWNPAQSFEGMVRFSREDGSTDGLPSPVKYSPVDQGSKTVFATFNDPGFHWVTVTGKNGMVNRSNPIEIFEHEPKQRLYWGDLHVHTEMSCDARVWAETTSTYAGSYNIGRYRYGLDFQANADHHGFEQGNYTPAEWEHMQRITNEANDPGEFVTVVANEYSHPHGDSNAYFRQGDVPFIKRGNYPGGLHKQLRSLGAVLIPHHVSQNMRPFHWDNYHPEMMSVCEIFSNHGRAEFLNNKPHYSKKKVPTVKGTTWVEQLLSGKQMGCIASSDDHRARPGTGGLAGVWSREGLTRDGVVGALLERNCYATTSDRAILYFDVKKGDHPVLSIRAAAGSLIEKVEIIKNGEVAHAAAPNALTAELSWTDPAAPSKCWYYVRLTLKAQAVCEENLVNKKQFVWSSPVWL</sequence>
<name>A0A6P1M2E0_9BACT</name>
<dbReference type="EMBL" id="CP047593">
    <property type="protein sequence ID" value="QHI67997.1"/>
    <property type="molecule type" value="Genomic_DNA"/>
</dbReference>
<dbReference type="Gene3D" id="3.20.20.140">
    <property type="entry name" value="Metal-dependent hydrolases"/>
    <property type="match status" value="1"/>
</dbReference>
<dbReference type="Proteomes" id="UP000464954">
    <property type="component" value="Chromosome"/>
</dbReference>
<organism evidence="1 2">
    <name type="scientific">Tichowtungia aerotolerans</name>
    <dbReference type="NCBI Taxonomy" id="2697043"/>
    <lineage>
        <taxon>Bacteria</taxon>
        <taxon>Pseudomonadati</taxon>
        <taxon>Kiritimatiellota</taxon>
        <taxon>Tichowtungiia</taxon>
        <taxon>Tichowtungiales</taxon>
        <taxon>Tichowtungiaceae</taxon>
        <taxon>Tichowtungia</taxon>
    </lineage>
</organism>